<comment type="caution">
    <text evidence="2">The sequence shown here is derived from an EMBL/GenBank/DDBJ whole genome shotgun (WGS) entry which is preliminary data.</text>
</comment>
<reference evidence="2 3" key="1">
    <citation type="submission" date="2022-10" db="EMBL/GenBank/DDBJ databases">
        <title>Chitinophaga nivalis PC15 sp. nov., isolated from Pyeongchang county, South Korea.</title>
        <authorList>
            <person name="Trinh H.N."/>
        </authorList>
    </citation>
    <scope>NUCLEOTIDE SEQUENCE [LARGE SCALE GENOMIC DNA]</scope>
    <source>
        <strain evidence="2 3">PC14</strain>
    </source>
</reference>
<organism evidence="2 3">
    <name type="scientific">Chitinophaga nivalis</name>
    <dbReference type="NCBI Taxonomy" id="2991709"/>
    <lineage>
        <taxon>Bacteria</taxon>
        <taxon>Pseudomonadati</taxon>
        <taxon>Bacteroidota</taxon>
        <taxon>Chitinophagia</taxon>
        <taxon>Chitinophagales</taxon>
        <taxon>Chitinophagaceae</taxon>
        <taxon>Chitinophaga</taxon>
    </lineage>
</organism>
<evidence type="ECO:0000313" key="3">
    <source>
        <dbReference type="Proteomes" id="UP001207742"/>
    </source>
</evidence>
<evidence type="ECO:0000313" key="2">
    <source>
        <dbReference type="EMBL" id="MCW3485026.1"/>
    </source>
</evidence>
<accession>A0ABT3IM33</accession>
<gene>
    <name evidence="2" type="ORF">OL497_14040</name>
</gene>
<feature type="signal peptide" evidence="1">
    <location>
        <begin position="1"/>
        <end position="28"/>
    </location>
</feature>
<dbReference type="EMBL" id="JAPDNS010000001">
    <property type="protein sequence ID" value="MCW3485026.1"/>
    <property type="molecule type" value="Genomic_DNA"/>
</dbReference>
<name>A0ABT3IM33_9BACT</name>
<protein>
    <recommendedName>
        <fullName evidence="4">TonB C-terminal domain-containing protein</fullName>
    </recommendedName>
</protein>
<sequence length="195" mass="22461">MDRIMNNRAKWMLFSFISMFALTNIANAQKTKSQSINQEYKKLTVFFGHERVELRKEKCQECTYLMLIKLFFDKSGNLQRALLSSSAPESLQGIPEKLIKLNINWRTFLNKSKNASIAIMPVSFICEKKDDRVLLSSKSLLTGLYSFPDGSVFNIWNHSTYSIIEGINIYTLSKEIVTEDPILDANKIHHQDSKL</sequence>
<dbReference type="RefSeq" id="WP_264731000.1">
    <property type="nucleotide sequence ID" value="NZ_JAPDNR010000001.1"/>
</dbReference>
<keyword evidence="1" id="KW-0732">Signal</keyword>
<proteinExistence type="predicted"/>
<evidence type="ECO:0008006" key="4">
    <source>
        <dbReference type="Google" id="ProtNLM"/>
    </source>
</evidence>
<dbReference type="Proteomes" id="UP001207742">
    <property type="component" value="Unassembled WGS sequence"/>
</dbReference>
<keyword evidence="3" id="KW-1185">Reference proteome</keyword>
<evidence type="ECO:0000256" key="1">
    <source>
        <dbReference type="SAM" id="SignalP"/>
    </source>
</evidence>
<feature type="chain" id="PRO_5045092472" description="TonB C-terminal domain-containing protein" evidence="1">
    <location>
        <begin position="29"/>
        <end position="195"/>
    </location>
</feature>